<dbReference type="EMBL" id="CP133548">
    <property type="protein sequence ID" value="WMS85950.1"/>
    <property type="molecule type" value="Genomic_DNA"/>
</dbReference>
<organism evidence="2 3">
    <name type="scientific">Pleionea litopenaei</name>
    <dbReference type="NCBI Taxonomy" id="3070815"/>
    <lineage>
        <taxon>Bacteria</taxon>
        <taxon>Pseudomonadati</taxon>
        <taxon>Pseudomonadota</taxon>
        <taxon>Gammaproteobacteria</taxon>
        <taxon>Oceanospirillales</taxon>
        <taxon>Pleioneaceae</taxon>
        <taxon>Pleionea</taxon>
    </lineage>
</organism>
<sequence>MIKIGLALSFLILFCFDVMAAEQQQDPTRPLINVNAFVSPVSVAKPAEKKQSKNNLMAIIKQGRHLKAVIDHRTVKVGDLINGYRVNKIDGNTVTLSRSGKNKILTLVPSIKSVESQG</sequence>
<keyword evidence="3" id="KW-1185">Reference proteome</keyword>
<dbReference type="Proteomes" id="UP001239782">
    <property type="component" value="Chromosome"/>
</dbReference>
<reference evidence="2 3" key="1">
    <citation type="submission" date="2023-08" db="EMBL/GenBank/DDBJ databases">
        <title>Pleionea litopenaei sp. nov., isolated from stomach of juvenile Litopenaeus vannamei.</title>
        <authorList>
            <person name="Rho A.M."/>
            <person name="Hwang C.Y."/>
        </authorList>
    </citation>
    <scope>NUCLEOTIDE SEQUENCE [LARGE SCALE GENOMIC DNA]</scope>
    <source>
        <strain evidence="2 3">HL-JVS1</strain>
    </source>
</reference>
<evidence type="ECO:0000256" key="1">
    <source>
        <dbReference type="SAM" id="SignalP"/>
    </source>
</evidence>
<feature type="chain" id="PRO_5041361859" description="MSHA biogenesis protein MshK" evidence="1">
    <location>
        <begin position="21"/>
        <end position="118"/>
    </location>
</feature>
<dbReference type="KEGG" id="plei:Q9312_12050"/>
<proteinExistence type="predicted"/>
<evidence type="ECO:0000313" key="3">
    <source>
        <dbReference type="Proteomes" id="UP001239782"/>
    </source>
</evidence>
<name>A0AA51RQW9_9GAMM</name>
<protein>
    <recommendedName>
        <fullName evidence="4">MSHA biogenesis protein MshK</fullName>
    </recommendedName>
</protein>
<evidence type="ECO:0008006" key="4">
    <source>
        <dbReference type="Google" id="ProtNLM"/>
    </source>
</evidence>
<dbReference type="AlphaFoldDB" id="A0AA51RQW9"/>
<keyword evidence="1" id="KW-0732">Signal</keyword>
<feature type="signal peptide" evidence="1">
    <location>
        <begin position="1"/>
        <end position="20"/>
    </location>
</feature>
<dbReference type="RefSeq" id="WP_309201102.1">
    <property type="nucleotide sequence ID" value="NZ_CP133548.1"/>
</dbReference>
<gene>
    <name evidence="2" type="ORF">Q9312_12050</name>
</gene>
<accession>A0AA51RQW9</accession>
<evidence type="ECO:0000313" key="2">
    <source>
        <dbReference type="EMBL" id="WMS85950.1"/>
    </source>
</evidence>